<feature type="transmembrane region" description="Helical" evidence="1">
    <location>
        <begin position="79"/>
        <end position="99"/>
    </location>
</feature>
<organism evidence="2 3">
    <name type="scientific">Ceratitis capitata</name>
    <name type="common">Mediterranean fruit fly</name>
    <name type="synonym">Tephritis capitata</name>
    <dbReference type="NCBI Taxonomy" id="7213"/>
    <lineage>
        <taxon>Eukaryota</taxon>
        <taxon>Metazoa</taxon>
        <taxon>Ecdysozoa</taxon>
        <taxon>Arthropoda</taxon>
        <taxon>Hexapoda</taxon>
        <taxon>Insecta</taxon>
        <taxon>Pterygota</taxon>
        <taxon>Neoptera</taxon>
        <taxon>Endopterygota</taxon>
        <taxon>Diptera</taxon>
        <taxon>Brachycera</taxon>
        <taxon>Muscomorpha</taxon>
        <taxon>Tephritoidea</taxon>
        <taxon>Tephritidae</taxon>
        <taxon>Ceratitis</taxon>
        <taxon>Ceratitis</taxon>
    </lineage>
</organism>
<reference evidence="2" key="1">
    <citation type="submission" date="2020-11" db="EMBL/GenBank/DDBJ databases">
        <authorList>
            <person name="Whitehead M."/>
        </authorList>
    </citation>
    <scope>NUCLEOTIDE SEQUENCE</scope>
    <source>
        <strain evidence="2">EGII</strain>
    </source>
</reference>
<keyword evidence="3" id="KW-1185">Reference proteome</keyword>
<keyword evidence="1" id="KW-1133">Transmembrane helix</keyword>
<keyword evidence="1" id="KW-0472">Membrane</keyword>
<dbReference type="Proteomes" id="UP000606786">
    <property type="component" value="Unassembled WGS sequence"/>
</dbReference>
<evidence type="ECO:0000313" key="2">
    <source>
        <dbReference type="EMBL" id="CAD7006078.1"/>
    </source>
</evidence>
<evidence type="ECO:0000313" key="3">
    <source>
        <dbReference type="Proteomes" id="UP000606786"/>
    </source>
</evidence>
<keyword evidence="1" id="KW-0812">Transmembrane</keyword>
<comment type="caution">
    <text evidence="2">The sequence shown here is derived from an EMBL/GenBank/DDBJ whole genome shotgun (WGS) entry which is preliminary data.</text>
</comment>
<evidence type="ECO:0000256" key="1">
    <source>
        <dbReference type="SAM" id="Phobius"/>
    </source>
</evidence>
<dbReference type="EMBL" id="CAJHJT010000034">
    <property type="protein sequence ID" value="CAD7006078.1"/>
    <property type="molecule type" value="Genomic_DNA"/>
</dbReference>
<accession>A0A811V6B5</accession>
<gene>
    <name evidence="2" type="ORF">CCAP1982_LOCUS14412</name>
</gene>
<dbReference type="AlphaFoldDB" id="A0A811V6B5"/>
<proteinExistence type="predicted"/>
<sequence>MKKTANKQAEQNKSKLEDIKKYTAISQQLILRAPPRRAAYKMKINTQIQYSRPNGAQHGATRRVTQIQLLKSVLIYLNYIHADMYISTYLLVAFISLLLRALRLNDGSGSAASRRTACWFALWARKEKQKYATIFFLAK</sequence>
<protein>
    <submittedName>
        <fullName evidence="2">(Mediterranean fruit fly) hypothetical protein</fullName>
    </submittedName>
</protein>
<name>A0A811V6B5_CERCA</name>